<gene>
    <name evidence="3" type="ORF">SAMN05216402_1555</name>
</gene>
<dbReference type="RefSeq" id="WP_074631809.1">
    <property type="nucleotide sequence ID" value="NZ_FNKY01000001.1"/>
</dbReference>
<reference evidence="3 4" key="1">
    <citation type="submission" date="2016-10" db="EMBL/GenBank/DDBJ databases">
        <authorList>
            <person name="Varghese N."/>
            <person name="Submissions S."/>
        </authorList>
    </citation>
    <scope>NUCLEOTIDE SEQUENCE [LARGE SCALE GENOMIC DNA]</scope>
    <source>
        <strain evidence="3 4">Nl1</strain>
    </source>
</reference>
<dbReference type="Gene3D" id="3.40.50.1820">
    <property type="entry name" value="alpha/beta hydrolase"/>
    <property type="match status" value="1"/>
</dbReference>
<dbReference type="InterPro" id="IPR013094">
    <property type="entry name" value="AB_hydrolase_3"/>
</dbReference>
<dbReference type="PANTHER" id="PTHR48081:SF8">
    <property type="entry name" value="ALPHA_BETA HYDROLASE FOLD-3 DOMAIN-CONTAINING PROTEIN-RELATED"/>
    <property type="match status" value="1"/>
</dbReference>
<evidence type="ECO:0000256" key="1">
    <source>
        <dbReference type="ARBA" id="ARBA00022801"/>
    </source>
</evidence>
<sequence>MPLDPDLAAFLELVEAGIDNGAQPLHELPPAQARVQYDNSTLALDAEGMDVASAKSIEIPCRDGNQIDARLYVPAIPAHDGSLLPALLYFHGGGYCVGGLDSHDSLCRALSALTPCCVLSVAYRLAPEHKFPTAVDDAQDAYRWLLSNGSTCGIDARRIAVGGDSAGGTLATGLTIAARDEGWLQPVLQVLLYPCTAAWQDTGSHSRLAQGYLLEAPTLQWMFSNYLRDAADRTDWRFAPLEAIDLGKLAPAFIALAEYDPLVDEGVAYADRLKAAGVSTQLKVYEGMTHDFARLGNIVNEAELVRRDISQALAKAFSSQLPEKEN</sequence>
<evidence type="ECO:0000313" key="4">
    <source>
        <dbReference type="Proteomes" id="UP000183471"/>
    </source>
</evidence>
<accession>A0ABY0TED3</accession>
<dbReference type="Pfam" id="PF07859">
    <property type="entry name" value="Abhydrolase_3"/>
    <property type="match status" value="1"/>
</dbReference>
<protein>
    <submittedName>
        <fullName evidence="3">Acetyl esterase</fullName>
    </submittedName>
</protein>
<organism evidence="3 4">
    <name type="scientific">Nitrosospira multiformis</name>
    <dbReference type="NCBI Taxonomy" id="1231"/>
    <lineage>
        <taxon>Bacteria</taxon>
        <taxon>Pseudomonadati</taxon>
        <taxon>Pseudomonadota</taxon>
        <taxon>Betaproteobacteria</taxon>
        <taxon>Nitrosomonadales</taxon>
        <taxon>Nitrosomonadaceae</taxon>
        <taxon>Nitrosospira</taxon>
    </lineage>
</organism>
<evidence type="ECO:0000259" key="2">
    <source>
        <dbReference type="Pfam" id="PF07859"/>
    </source>
</evidence>
<evidence type="ECO:0000313" key="3">
    <source>
        <dbReference type="EMBL" id="SDQ61464.1"/>
    </source>
</evidence>
<feature type="domain" description="Alpha/beta hydrolase fold-3" evidence="2">
    <location>
        <begin position="87"/>
        <end position="293"/>
    </location>
</feature>
<dbReference type="EMBL" id="FNKY01000001">
    <property type="protein sequence ID" value="SDQ61464.1"/>
    <property type="molecule type" value="Genomic_DNA"/>
</dbReference>
<comment type="caution">
    <text evidence="3">The sequence shown here is derived from an EMBL/GenBank/DDBJ whole genome shotgun (WGS) entry which is preliminary data.</text>
</comment>
<dbReference type="InterPro" id="IPR050300">
    <property type="entry name" value="GDXG_lipolytic_enzyme"/>
</dbReference>
<name>A0ABY0TED3_9PROT</name>
<keyword evidence="4" id="KW-1185">Reference proteome</keyword>
<dbReference type="Proteomes" id="UP000183471">
    <property type="component" value="Unassembled WGS sequence"/>
</dbReference>
<dbReference type="PANTHER" id="PTHR48081">
    <property type="entry name" value="AB HYDROLASE SUPERFAMILY PROTEIN C4A8.06C"/>
    <property type="match status" value="1"/>
</dbReference>
<dbReference type="SUPFAM" id="SSF53474">
    <property type="entry name" value="alpha/beta-Hydrolases"/>
    <property type="match status" value="1"/>
</dbReference>
<proteinExistence type="predicted"/>
<dbReference type="InterPro" id="IPR029058">
    <property type="entry name" value="AB_hydrolase_fold"/>
</dbReference>
<keyword evidence="1" id="KW-0378">Hydrolase</keyword>